<evidence type="ECO:0000256" key="2">
    <source>
        <dbReference type="ARBA" id="ARBA00007163"/>
    </source>
</evidence>
<dbReference type="CDD" id="cd14702">
    <property type="entry name" value="bZIP_plant_GBF1"/>
    <property type="match status" value="1"/>
</dbReference>
<gene>
    <name evidence="9" type="ORF">QYE76_027853</name>
</gene>
<dbReference type="PANTHER" id="PTHR46324:SF39">
    <property type="entry name" value="OS02G0191600 PROTEIN"/>
    <property type="match status" value="1"/>
</dbReference>
<dbReference type="Gene3D" id="1.20.5.170">
    <property type="match status" value="1"/>
</dbReference>
<dbReference type="PANTHER" id="PTHR46324">
    <property type="entry name" value="BASIC LEUCINE ZIPPER 43-RELATED"/>
    <property type="match status" value="1"/>
</dbReference>
<evidence type="ECO:0000259" key="8">
    <source>
        <dbReference type="PROSITE" id="PS50217"/>
    </source>
</evidence>
<evidence type="ECO:0000256" key="4">
    <source>
        <dbReference type="ARBA" id="ARBA00023125"/>
    </source>
</evidence>
<feature type="region of interest" description="Disordered" evidence="7">
    <location>
        <begin position="62"/>
        <end position="112"/>
    </location>
</feature>
<dbReference type="FunFam" id="1.20.5.170:FF:000020">
    <property type="entry name" value="BZIP transcription factor"/>
    <property type="match status" value="1"/>
</dbReference>
<dbReference type="Proteomes" id="UP001231189">
    <property type="component" value="Unassembled WGS sequence"/>
</dbReference>
<comment type="caution">
    <text evidence="9">The sequence shown here is derived from an EMBL/GenBank/DDBJ whole genome shotgun (WGS) entry which is preliminary data.</text>
</comment>
<accession>A0AAD8QKT6</accession>
<evidence type="ECO:0000256" key="3">
    <source>
        <dbReference type="ARBA" id="ARBA00023015"/>
    </source>
</evidence>
<dbReference type="GO" id="GO:0003700">
    <property type="term" value="F:DNA-binding transcription factor activity"/>
    <property type="evidence" value="ECO:0007669"/>
    <property type="project" value="InterPro"/>
</dbReference>
<evidence type="ECO:0000256" key="7">
    <source>
        <dbReference type="SAM" id="MobiDB-lite"/>
    </source>
</evidence>
<dbReference type="SUPFAM" id="SSF57959">
    <property type="entry name" value="Leucine zipper domain"/>
    <property type="match status" value="1"/>
</dbReference>
<dbReference type="AlphaFoldDB" id="A0AAD8QKT6"/>
<dbReference type="PROSITE" id="PS50217">
    <property type="entry name" value="BZIP"/>
    <property type="match status" value="1"/>
</dbReference>
<dbReference type="Pfam" id="PF00170">
    <property type="entry name" value="bZIP_1"/>
    <property type="match status" value="1"/>
</dbReference>
<dbReference type="InterPro" id="IPR044521">
    <property type="entry name" value="AtbZIP8/43"/>
</dbReference>
<reference evidence="9" key="1">
    <citation type="submission" date="2023-07" db="EMBL/GenBank/DDBJ databases">
        <title>A chromosome-level genome assembly of Lolium multiflorum.</title>
        <authorList>
            <person name="Chen Y."/>
            <person name="Copetti D."/>
            <person name="Kolliker R."/>
            <person name="Studer B."/>
        </authorList>
    </citation>
    <scope>NUCLEOTIDE SEQUENCE</scope>
    <source>
        <strain evidence="9">02402/16</strain>
        <tissue evidence="9">Leaf</tissue>
    </source>
</reference>
<dbReference type="GO" id="GO:0005634">
    <property type="term" value="C:nucleus"/>
    <property type="evidence" value="ECO:0007669"/>
    <property type="project" value="UniProtKB-SubCell"/>
</dbReference>
<keyword evidence="6" id="KW-0539">Nucleus</keyword>
<evidence type="ECO:0000256" key="5">
    <source>
        <dbReference type="ARBA" id="ARBA00023163"/>
    </source>
</evidence>
<sequence length="183" mass="19791">MQRHGTRGAACGIAYHHSGGFGAAGVLLPQDYDPRIITHGQYGFASLADMVAPYTSCNGGDSDAAVGRSSPGDGEVHGHATGCGNGDERKTRRLASNRESAKRSRVRKQRRLDELSSRAARLRAANQKLLVELNRVIAEHGRVARESTQLRQEASELRRKLDGMGVDEAELAAAECTEERPEI</sequence>
<dbReference type="EMBL" id="JAUUTY010000007">
    <property type="protein sequence ID" value="KAK1604180.1"/>
    <property type="molecule type" value="Genomic_DNA"/>
</dbReference>
<dbReference type="PROSITE" id="PS00036">
    <property type="entry name" value="BZIP_BASIC"/>
    <property type="match status" value="1"/>
</dbReference>
<dbReference type="InterPro" id="IPR004827">
    <property type="entry name" value="bZIP"/>
</dbReference>
<evidence type="ECO:0000256" key="6">
    <source>
        <dbReference type="ARBA" id="ARBA00023242"/>
    </source>
</evidence>
<keyword evidence="4" id="KW-0238">DNA-binding</keyword>
<comment type="similarity">
    <text evidence="2">Belongs to the bZIP family.</text>
</comment>
<keyword evidence="3" id="KW-0805">Transcription regulation</keyword>
<dbReference type="GO" id="GO:0003677">
    <property type="term" value="F:DNA binding"/>
    <property type="evidence" value="ECO:0007669"/>
    <property type="project" value="UniProtKB-KW"/>
</dbReference>
<evidence type="ECO:0000313" key="10">
    <source>
        <dbReference type="Proteomes" id="UP001231189"/>
    </source>
</evidence>
<name>A0AAD8QKT6_LOLMU</name>
<protein>
    <recommendedName>
        <fullName evidence="8">BZIP domain-containing protein</fullName>
    </recommendedName>
</protein>
<evidence type="ECO:0000313" key="9">
    <source>
        <dbReference type="EMBL" id="KAK1604180.1"/>
    </source>
</evidence>
<proteinExistence type="inferred from homology"/>
<dbReference type="InterPro" id="IPR045314">
    <property type="entry name" value="bZIP_plant_GBF1"/>
</dbReference>
<keyword evidence="5" id="KW-0804">Transcription</keyword>
<organism evidence="9 10">
    <name type="scientific">Lolium multiflorum</name>
    <name type="common">Italian ryegrass</name>
    <name type="synonym">Lolium perenne subsp. multiflorum</name>
    <dbReference type="NCBI Taxonomy" id="4521"/>
    <lineage>
        <taxon>Eukaryota</taxon>
        <taxon>Viridiplantae</taxon>
        <taxon>Streptophyta</taxon>
        <taxon>Embryophyta</taxon>
        <taxon>Tracheophyta</taxon>
        <taxon>Spermatophyta</taxon>
        <taxon>Magnoliopsida</taxon>
        <taxon>Liliopsida</taxon>
        <taxon>Poales</taxon>
        <taxon>Poaceae</taxon>
        <taxon>BOP clade</taxon>
        <taxon>Pooideae</taxon>
        <taxon>Poodae</taxon>
        <taxon>Poeae</taxon>
        <taxon>Poeae Chloroplast Group 2 (Poeae type)</taxon>
        <taxon>Loliodinae</taxon>
        <taxon>Loliinae</taxon>
        <taxon>Lolium</taxon>
    </lineage>
</organism>
<evidence type="ECO:0000256" key="1">
    <source>
        <dbReference type="ARBA" id="ARBA00004123"/>
    </source>
</evidence>
<comment type="subcellular location">
    <subcellularLocation>
        <location evidence="1">Nucleus</location>
    </subcellularLocation>
</comment>
<feature type="domain" description="BZIP" evidence="8">
    <location>
        <begin position="87"/>
        <end position="150"/>
    </location>
</feature>
<dbReference type="SMART" id="SM00338">
    <property type="entry name" value="BRLZ"/>
    <property type="match status" value="1"/>
</dbReference>
<dbReference type="InterPro" id="IPR046347">
    <property type="entry name" value="bZIP_sf"/>
</dbReference>
<keyword evidence="10" id="KW-1185">Reference proteome</keyword>